<dbReference type="Pfam" id="PF04851">
    <property type="entry name" value="ResIII"/>
    <property type="match status" value="1"/>
</dbReference>
<keyword evidence="2" id="KW-0547">Nucleotide-binding</keyword>
<dbReference type="SMART" id="SM00487">
    <property type="entry name" value="DEXDc"/>
    <property type="match status" value="1"/>
</dbReference>
<dbReference type="InterPro" id="IPR014001">
    <property type="entry name" value="Helicase_ATP-bd"/>
</dbReference>
<reference evidence="2" key="1">
    <citation type="submission" date="2023-07" db="EMBL/GenBank/DDBJ databases">
        <title>Genome content predicts the carbon catabolic preferences of heterotrophic bacteria.</title>
        <authorList>
            <person name="Gralka M."/>
        </authorList>
    </citation>
    <scope>NUCLEOTIDE SEQUENCE</scope>
    <source>
        <strain evidence="2">I3M17_2</strain>
    </source>
</reference>
<sequence>MKSVSCSTLTKLLTQIPPNSALFNEQEGIENRPPWEMTAKAKPLLLENPPEKITITLANHVYFDLSEIPSTLAARLRRLASFSNPVFFKTQALRFSTHGILRFISCARIEQGYLAIPRGCLDEALELLTENQIEVQLDDQRERGTKLKAISSLIKLRKNQQAAVRAMSKYDAGILHAPTAFGKTVTAVGMITKRKANTLILVHSRQLLDQWRERLKSFLPDMGVGIIGGGKKKPTGLVDIATYQSLINKKDNTISELVQDYGHVIVDECHHVSAPRFEMVLNEVRAKYVLGLTAPPKDRMARNLCPRNKTVAYAKWWVELENLTAKT</sequence>
<dbReference type="GO" id="GO:0016787">
    <property type="term" value="F:hydrolase activity"/>
    <property type="evidence" value="ECO:0007669"/>
    <property type="project" value="InterPro"/>
</dbReference>
<organism evidence="2 3">
    <name type="scientific">Saccharophagus degradans</name>
    <dbReference type="NCBI Taxonomy" id="86304"/>
    <lineage>
        <taxon>Bacteria</taxon>
        <taxon>Pseudomonadati</taxon>
        <taxon>Pseudomonadota</taxon>
        <taxon>Gammaproteobacteria</taxon>
        <taxon>Cellvibrionales</taxon>
        <taxon>Cellvibrionaceae</taxon>
        <taxon>Saccharophagus</taxon>
    </lineage>
</organism>
<name>A0AAW7X494_9GAMM</name>
<dbReference type="AlphaFoldDB" id="A0AAW7X494"/>
<dbReference type="GO" id="GO:0003677">
    <property type="term" value="F:DNA binding"/>
    <property type="evidence" value="ECO:0007669"/>
    <property type="project" value="InterPro"/>
</dbReference>
<dbReference type="SUPFAM" id="SSF52540">
    <property type="entry name" value="P-loop containing nucleoside triphosphate hydrolases"/>
    <property type="match status" value="1"/>
</dbReference>
<dbReference type="Gene3D" id="3.40.50.300">
    <property type="entry name" value="P-loop containing nucleotide triphosphate hydrolases"/>
    <property type="match status" value="1"/>
</dbReference>
<evidence type="ECO:0000313" key="2">
    <source>
        <dbReference type="EMBL" id="MDO6422463.1"/>
    </source>
</evidence>
<protein>
    <submittedName>
        <fullName evidence="2">DEAD/DEAH box helicase family protein</fullName>
    </submittedName>
</protein>
<evidence type="ECO:0000313" key="3">
    <source>
        <dbReference type="Proteomes" id="UP001169760"/>
    </source>
</evidence>
<feature type="domain" description="Helicase ATP-binding" evidence="1">
    <location>
        <begin position="164"/>
        <end position="314"/>
    </location>
</feature>
<dbReference type="GO" id="GO:0004386">
    <property type="term" value="F:helicase activity"/>
    <property type="evidence" value="ECO:0007669"/>
    <property type="project" value="UniProtKB-KW"/>
</dbReference>
<evidence type="ECO:0000259" key="1">
    <source>
        <dbReference type="PROSITE" id="PS51192"/>
    </source>
</evidence>
<accession>A0AAW7X494</accession>
<dbReference type="GO" id="GO:0005829">
    <property type="term" value="C:cytosol"/>
    <property type="evidence" value="ECO:0007669"/>
    <property type="project" value="TreeGrafter"/>
</dbReference>
<dbReference type="RefSeq" id="WP_303492470.1">
    <property type="nucleotide sequence ID" value="NZ_JAUOPB010000005.1"/>
</dbReference>
<dbReference type="PROSITE" id="PS51192">
    <property type="entry name" value="HELICASE_ATP_BIND_1"/>
    <property type="match status" value="1"/>
</dbReference>
<dbReference type="CDD" id="cd17926">
    <property type="entry name" value="DEXHc_RE"/>
    <property type="match status" value="1"/>
</dbReference>
<dbReference type="InterPro" id="IPR050742">
    <property type="entry name" value="Helicase_Restrict-Modif_Enz"/>
</dbReference>
<dbReference type="EMBL" id="JAUOPB010000005">
    <property type="protein sequence ID" value="MDO6422463.1"/>
    <property type="molecule type" value="Genomic_DNA"/>
</dbReference>
<keyword evidence="2" id="KW-0378">Hydrolase</keyword>
<gene>
    <name evidence="2" type="ORF">Q4521_08255</name>
</gene>
<dbReference type="InterPro" id="IPR027417">
    <property type="entry name" value="P-loop_NTPase"/>
</dbReference>
<dbReference type="Proteomes" id="UP001169760">
    <property type="component" value="Unassembled WGS sequence"/>
</dbReference>
<dbReference type="GO" id="GO:0005524">
    <property type="term" value="F:ATP binding"/>
    <property type="evidence" value="ECO:0007669"/>
    <property type="project" value="InterPro"/>
</dbReference>
<keyword evidence="2" id="KW-0347">Helicase</keyword>
<dbReference type="InterPro" id="IPR006935">
    <property type="entry name" value="Helicase/UvrB_N"/>
</dbReference>
<proteinExistence type="predicted"/>
<comment type="caution">
    <text evidence="2">The sequence shown here is derived from an EMBL/GenBank/DDBJ whole genome shotgun (WGS) entry which is preliminary data.</text>
</comment>
<dbReference type="PANTHER" id="PTHR47396">
    <property type="entry name" value="TYPE I RESTRICTION ENZYME ECOKI R PROTEIN"/>
    <property type="match status" value="1"/>
</dbReference>
<dbReference type="PANTHER" id="PTHR47396:SF1">
    <property type="entry name" value="ATP-DEPENDENT HELICASE IRC3-RELATED"/>
    <property type="match status" value="1"/>
</dbReference>
<keyword evidence="2" id="KW-0067">ATP-binding</keyword>